<accession>A0A1V4SG82</accession>
<proteinExistence type="predicted"/>
<evidence type="ECO:0000259" key="1">
    <source>
        <dbReference type="Pfam" id="PF10592"/>
    </source>
</evidence>
<comment type="caution">
    <text evidence="2">The sequence shown here is derived from an EMBL/GenBank/DDBJ whole genome shotgun (WGS) entry which is preliminary data.</text>
</comment>
<name>A0A1V4SG82_RUMHU</name>
<keyword evidence="3" id="KW-1185">Reference proteome</keyword>
<reference evidence="2 3" key="1">
    <citation type="submission" date="2017-03" db="EMBL/GenBank/DDBJ databases">
        <title>Genome sequence of Clostridium hungatei DSM 14427.</title>
        <authorList>
            <person name="Poehlein A."/>
            <person name="Daniel R."/>
        </authorList>
    </citation>
    <scope>NUCLEOTIDE SEQUENCE [LARGE SCALE GENOMIC DNA]</scope>
    <source>
        <strain evidence="2 3">DSM 14427</strain>
    </source>
</reference>
<sequence length="326" mass="38193">MLKLYLGRNNVNEGIRNTLLNGDNRNNFFFFNNGITIICEKFGANYLQESNWIVKLDKAQIINGGQTCKTIFQTIDENPDNDFTNVEVLLRIYEVNNDERVIQDITLATNSQNPVDFRDLKSNKPEQKDLEIGAKQLGYIYRRKRDNQSGKLNGLDVIPSSVAAEAVFAIWREQPHLAKHRKHEFFNIYYDTIFSNLNAAQMIISVLVFRYCDNNRKKLSNDPEIQAYRKFSQYFMAMLMGKQLLLMLNITFEQLTHRNFLIARNMFDDKKEELYNSCEVFLLKCMHESLNYISESLNLIDGRTIAAVFRRFDIVEKYLKNPPKLF</sequence>
<evidence type="ECO:0000313" key="2">
    <source>
        <dbReference type="EMBL" id="OPX42899.1"/>
    </source>
</evidence>
<protein>
    <submittedName>
        <fullName evidence="2">AIPR protein</fullName>
    </submittedName>
</protein>
<dbReference type="EMBL" id="MZGX01000023">
    <property type="protein sequence ID" value="OPX42899.1"/>
    <property type="molecule type" value="Genomic_DNA"/>
</dbReference>
<feature type="domain" description="Abortive phage infection protein C-terminal" evidence="1">
    <location>
        <begin position="6"/>
        <end position="255"/>
    </location>
</feature>
<organism evidence="2 3">
    <name type="scientific">Ruminiclostridium hungatei</name>
    <name type="common">Clostridium hungatei</name>
    <dbReference type="NCBI Taxonomy" id="48256"/>
    <lineage>
        <taxon>Bacteria</taxon>
        <taxon>Bacillati</taxon>
        <taxon>Bacillota</taxon>
        <taxon>Clostridia</taxon>
        <taxon>Eubacteriales</taxon>
        <taxon>Oscillospiraceae</taxon>
        <taxon>Ruminiclostridium</taxon>
    </lineage>
</organism>
<dbReference type="AlphaFoldDB" id="A0A1V4SG82"/>
<gene>
    <name evidence="2" type="ORF">CLHUN_32230</name>
</gene>
<dbReference type="OrthoDB" id="9806213at2"/>
<evidence type="ECO:0000313" key="3">
    <source>
        <dbReference type="Proteomes" id="UP000191554"/>
    </source>
</evidence>
<dbReference type="Proteomes" id="UP000191554">
    <property type="component" value="Unassembled WGS sequence"/>
</dbReference>
<dbReference type="Pfam" id="PF10592">
    <property type="entry name" value="AIPR"/>
    <property type="match status" value="1"/>
</dbReference>
<dbReference type="RefSeq" id="WP_080065660.1">
    <property type="nucleotide sequence ID" value="NZ_MZGX01000023.1"/>
</dbReference>
<dbReference type="STRING" id="48256.CLHUN_32230"/>
<dbReference type="InterPro" id="IPR018891">
    <property type="entry name" value="AIPR_C"/>
</dbReference>